<dbReference type="EMBL" id="JADBDZ010000001">
    <property type="protein sequence ID" value="MBE1537039.1"/>
    <property type="molecule type" value="Genomic_DNA"/>
</dbReference>
<evidence type="ECO:0000313" key="3">
    <source>
        <dbReference type="Proteomes" id="UP000627838"/>
    </source>
</evidence>
<proteinExistence type="predicted"/>
<evidence type="ECO:0000313" key="2">
    <source>
        <dbReference type="EMBL" id="MBE1537039.1"/>
    </source>
</evidence>
<accession>A0ABR9K2F3</accession>
<organism evidence="2 3">
    <name type="scientific">Actinomadura algeriensis</name>
    <dbReference type="NCBI Taxonomy" id="1679523"/>
    <lineage>
        <taxon>Bacteria</taxon>
        <taxon>Bacillati</taxon>
        <taxon>Actinomycetota</taxon>
        <taxon>Actinomycetes</taxon>
        <taxon>Streptosporangiales</taxon>
        <taxon>Thermomonosporaceae</taxon>
        <taxon>Actinomadura</taxon>
    </lineage>
</organism>
<gene>
    <name evidence="2" type="ORF">H4W34_006872</name>
</gene>
<protein>
    <submittedName>
        <fullName evidence="2">Uncharacterized protein</fullName>
    </submittedName>
</protein>
<keyword evidence="3" id="KW-1185">Reference proteome</keyword>
<evidence type="ECO:0000256" key="1">
    <source>
        <dbReference type="SAM" id="MobiDB-lite"/>
    </source>
</evidence>
<name>A0ABR9K2F3_9ACTN</name>
<comment type="caution">
    <text evidence="2">The sequence shown here is derived from an EMBL/GenBank/DDBJ whole genome shotgun (WGS) entry which is preliminary data.</text>
</comment>
<sequence length="291" mass="32024">MVSIDPVLIQSSQDLAAQLAALFHRAGLGEQAFAHKARIGVGTVRSMIHDPVSIPQGATLAKFVKACGEDPQPWLDARGRLLNTKRDTRREQRVREDSQREPRAEADNTLLGRVIGELSERDALTLEVRAAPGAAGSLPVYLYRREFDDRLREEVAGAVGGSRLVMVVGDSSTGKTRACWEAIRAELPDWRVWHPVAPQRPTALLRALREGRVAARTVIWLNETQDYLQDAQVGEQVAAELQALLADDARGPVLVLGSMWPDYWKVLARTPEAAAAPHPHRAVRALLDRAP</sequence>
<dbReference type="Proteomes" id="UP000627838">
    <property type="component" value="Unassembled WGS sequence"/>
</dbReference>
<reference evidence="2 3" key="1">
    <citation type="submission" date="2020-10" db="EMBL/GenBank/DDBJ databases">
        <title>Sequencing the genomes of 1000 actinobacteria strains.</title>
        <authorList>
            <person name="Klenk H.-P."/>
        </authorList>
    </citation>
    <scope>NUCLEOTIDE SEQUENCE [LARGE SCALE GENOMIC DNA]</scope>
    <source>
        <strain evidence="2 3">DSM 46744</strain>
    </source>
</reference>
<feature type="region of interest" description="Disordered" evidence="1">
    <location>
        <begin position="85"/>
        <end position="106"/>
    </location>
</feature>
<dbReference type="RefSeq" id="WP_192762977.1">
    <property type="nucleotide sequence ID" value="NZ_JADBDZ010000001.1"/>
</dbReference>